<evidence type="ECO:0000256" key="1">
    <source>
        <dbReference type="ARBA" id="ARBA00012493"/>
    </source>
</evidence>
<dbReference type="PROSITE" id="PS50994">
    <property type="entry name" value="INTEGRASE"/>
    <property type="match status" value="1"/>
</dbReference>
<reference evidence="11" key="1">
    <citation type="journal article" date="2015" name="Proc. Natl. Acad. Sci. U.S.A.">
        <title>Genome sequence of the Asian Tiger mosquito, Aedes albopictus, reveals insights into its biology, genetics, and evolution.</title>
        <authorList>
            <person name="Chen X.G."/>
            <person name="Jiang X."/>
            <person name="Gu J."/>
            <person name="Xu M."/>
            <person name="Wu Y."/>
            <person name="Deng Y."/>
            <person name="Zhang C."/>
            <person name="Bonizzoni M."/>
            <person name="Dermauw W."/>
            <person name="Vontas J."/>
            <person name="Armbruster P."/>
            <person name="Huang X."/>
            <person name="Yang Y."/>
            <person name="Zhang H."/>
            <person name="He W."/>
            <person name="Peng H."/>
            <person name="Liu Y."/>
            <person name="Wu K."/>
            <person name="Chen J."/>
            <person name="Lirakis M."/>
            <person name="Topalis P."/>
            <person name="Van Leeuwen T."/>
            <person name="Hall A.B."/>
            <person name="Jiang X."/>
            <person name="Thorpe C."/>
            <person name="Mueller R.L."/>
            <person name="Sun C."/>
            <person name="Waterhouse R.M."/>
            <person name="Yan G."/>
            <person name="Tu Z.J."/>
            <person name="Fang X."/>
            <person name="James A.A."/>
        </authorList>
    </citation>
    <scope>NUCLEOTIDE SEQUENCE [LARGE SCALE GENOMIC DNA]</scope>
    <source>
        <strain evidence="11">Foshan</strain>
    </source>
</reference>
<dbReference type="Gene3D" id="3.30.70.270">
    <property type="match status" value="2"/>
</dbReference>
<dbReference type="InterPro" id="IPR000477">
    <property type="entry name" value="RT_dom"/>
</dbReference>
<dbReference type="Pfam" id="PF00665">
    <property type="entry name" value="rve"/>
    <property type="match status" value="1"/>
</dbReference>
<dbReference type="RefSeq" id="XP_062699349.1">
    <property type="nucleotide sequence ID" value="XM_062843365.1"/>
</dbReference>
<dbReference type="Pfam" id="PF17919">
    <property type="entry name" value="RT_RNaseH_2"/>
    <property type="match status" value="1"/>
</dbReference>
<dbReference type="InterPro" id="IPR001584">
    <property type="entry name" value="Integrase_cat-core"/>
</dbReference>
<dbReference type="InterPro" id="IPR036397">
    <property type="entry name" value="RNaseH_sf"/>
</dbReference>
<dbReference type="Gene3D" id="1.10.340.70">
    <property type="match status" value="1"/>
</dbReference>
<dbReference type="CDD" id="cd01647">
    <property type="entry name" value="RT_LTR"/>
    <property type="match status" value="1"/>
</dbReference>
<sequence length="1438" mass="163740">MSSADSQPSGSMEHQDVFRLILQQNQQMAEQNARLMAMMERFNNQGTPARPASSPEFIIETLASNIREFCYDPENGLVFDRWYQKYVDLFLKDGVNLDDSAKVRLLLRSLSVSVHDKYVNFLLPKHYRDFSFADTVSKLKQLFGMRTSLFSKRYQCFQLTKRAEEDYVTYAATVNRRCEDFELNRITADQFKSLIFICGLRSSKEADIRTRLLSKLESEGEGECKLDTLINECQRLQNLKHDTALIEQKPSITSAVCTVKQKQQQSNPSTQAQPWKDSKQSSVPRTPCWQCGGMHFVRECPFTNHTCKSCKKVGHKEGYCNCVSAKPNSGGKKFKKKKKSSVNGIFAVNQLNCETRRKFVNVVICGVRIKLQFDTASDISIISKQTWKKLGSPKLSGKPLNMIGELACSITCGGVTKDGFVTTHPSLNLFGLDWIELFELWSKPLSSICNQVRSAQSPIQFYKEAFPNVFKETLGHCRKTKVKLYLKPESRPVFKPKRPVPFTSVAKVDAELDRLEQSKIITPVDFSQWAASIVTVKKPNGKIRICADYSTGLNAALEANNYPLLVPDDIFTKLNGCKFFSIIDLSDAYLQVEVDDASKELLTINTHRGLYRFNRLAPGVKSAPGAFQQLMNGMIADLDGVESFLDDIIVFSETEEEHHQRLQALLKRLEEYGFHLREEKCSILQHQIKHLGHIVDEDGLRPDPSKIEAIVKMPAPTDITSLRSFLGAVNFYSKFVPRMHQFRRPLDALLKKDVPFNWSPTCQHAFEKIKDILKSNLLLTHYDPKLEIIIAADASKSGIGAVAMHRFPDGNLKAIAHASRTLTQAEVGYSQIEKEGLALIFAVTKFHRMILGRKFKLQTDHQPLLRIFGSKKGIPLHTANRLQRWALTLLCYDFDIEYVSTTQFGYADVLSRLITNHTKPDEDFIIAAVQLEEDIQVPLDEAVGVLPITFEMVQQRTSKCPVLQQVIRFNQDGWPSSAANIEDERVRQFYSYREALTVVKGCIMMTDRLVIPASLRHRILKDLHRGHSGMEKMKAIARSHVFWPKIDNAIEDFVKKCNNCASHSKTPRKVPLQSWPQTAHPWERIHIDFAGPFFDQYFLVVVDSHSKWPEVKIVRSPTTSCVTKFLNELFSRFGVPATVVSDNGSQFTSEQFAEFCRANGIQHLRTAPYHPQSNGQAERFVDTLKRSLLKINEGEKIANTLQVFLQTYRSTPSRTLQGKSPAELMIGRKMRTILNLLHPRRREPANRNEQQNQRFNKKHGTVPRSFKAGDAVYAKVFTANKWKWSAGIIIESIGRVNYNVLLENNHGRRKLIRSHANQLKFRETPCKMTNKSNESPLSILIDMFGLQTMPTANQEELNPCQAAIQDMDVEVEEQANPVTVNLQDTHEDMSISFEPDPPEMEASETGTSNISPTLEVRTRPQRSIKIPSRFEPYWVFRK</sequence>
<feature type="domain" description="Integrase catalytic" evidence="9">
    <location>
        <begin position="1077"/>
        <end position="1229"/>
    </location>
</feature>
<organism evidence="10 11">
    <name type="scientific">Aedes albopictus</name>
    <name type="common">Asian tiger mosquito</name>
    <name type="synonym">Stegomyia albopicta</name>
    <dbReference type="NCBI Taxonomy" id="7160"/>
    <lineage>
        <taxon>Eukaryota</taxon>
        <taxon>Metazoa</taxon>
        <taxon>Ecdysozoa</taxon>
        <taxon>Arthropoda</taxon>
        <taxon>Hexapoda</taxon>
        <taxon>Insecta</taxon>
        <taxon>Pterygota</taxon>
        <taxon>Neoptera</taxon>
        <taxon>Endopterygota</taxon>
        <taxon>Diptera</taxon>
        <taxon>Nematocera</taxon>
        <taxon>Culicoidea</taxon>
        <taxon>Culicidae</taxon>
        <taxon>Culicinae</taxon>
        <taxon>Aedini</taxon>
        <taxon>Aedes</taxon>
        <taxon>Stegomyia</taxon>
    </lineage>
</organism>
<keyword evidence="3" id="KW-0548">Nucleotidyltransferase</keyword>
<evidence type="ECO:0000313" key="10">
    <source>
        <dbReference type="EnsemblMetazoa" id="AALFPA23_006001.P7760"/>
    </source>
</evidence>
<keyword evidence="4" id="KW-0540">Nuclease</keyword>
<dbReference type="InterPro" id="IPR021109">
    <property type="entry name" value="Peptidase_aspartic_dom_sf"/>
</dbReference>
<dbReference type="PANTHER" id="PTHR37984:SF5">
    <property type="entry name" value="PROTEIN NYNRIN-LIKE"/>
    <property type="match status" value="1"/>
</dbReference>
<dbReference type="CDD" id="cd09274">
    <property type="entry name" value="RNase_HI_RT_Ty3"/>
    <property type="match status" value="1"/>
</dbReference>
<evidence type="ECO:0000256" key="5">
    <source>
        <dbReference type="ARBA" id="ARBA00022759"/>
    </source>
</evidence>
<proteinExistence type="predicted"/>
<dbReference type="InterPro" id="IPR012337">
    <property type="entry name" value="RNaseH-like_sf"/>
</dbReference>
<dbReference type="Pfam" id="PF23309">
    <property type="entry name" value="DUF7083"/>
    <property type="match status" value="1"/>
</dbReference>
<dbReference type="SUPFAM" id="SSF56672">
    <property type="entry name" value="DNA/RNA polymerases"/>
    <property type="match status" value="1"/>
</dbReference>
<evidence type="ECO:0000256" key="3">
    <source>
        <dbReference type="ARBA" id="ARBA00022695"/>
    </source>
</evidence>
<keyword evidence="6" id="KW-0511">Multifunctional enzyme</keyword>
<feature type="domain" description="Reverse transcriptase" evidence="8">
    <location>
        <begin position="517"/>
        <end position="695"/>
    </location>
</feature>
<evidence type="ECO:0000256" key="2">
    <source>
        <dbReference type="ARBA" id="ARBA00022679"/>
    </source>
</evidence>
<feature type="region of interest" description="Disordered" evidence="7">
    <location>
        <begin position="1394"/>
        <end position="1420"/>
    </location>
</feature>
<dbReference type="PROSITE" id="PS50878">
    <property type="entry name" value="RT_POL"/>
    <property type="match status" value="1"/>
</dbReference>
<name>A0ABM1Y5U5_AEDAL</name>
<dbReference type="SUPFAM" id="SSF53098">
    <property type="entry name" value="Ribonuclease H-like"/>
    <property type="match status" value="1"/>
</dbReference>
<dbReference type="Proteomes" id="UP000069940">
    <property type="component" value="Unassembled WGS sequence"/>
</dbReference>
<dbReference type="Gene3D" id="3.30.420.10">
    <property type="entry name" value="Ribonuclease H-like superfamily/Ribonuclease H"/>
    <property type="match status" value="1"/>
</dbReference>
<reference evidence="10" key="2">
    <citation type="submission" date="2025-05" db="UniProtKB">
        <authorList>
            <consortium name="EnsemblMetazoa"/>
        </authorList>
    </citation>
    <scope>IDENTIFICATION</scope>
    <source>
        <strain evidence="10">Foshan</strain>
    </source>
</reference>
<evidence type="ECO:0000256" key="7">
    <source>
        <dbReference type="SAM" id="MobiDB-lite"/>
    </source>
</evidence>
<feature type="compositionally biased region" description="Polar residues" evidence="7">
    <location>
        <begin position="263"/>
        <end position="273"/>
    </location>
</feature>
<keyword evidence="2" id="KW-0808">Transferase</keyword>
<dbReference type="InterPro" id="IPR041577">
    <property type="entry name" value="RT_RNaseH_2"/>
</dbReference>
<keyword evidence="5" id="KW-0255">Endonuclease</keyword>
<evidence type="ECO:0000313" key="11">
    <source>
        <dbReference type="Proteomes" id="UP000069940"/>
    </source>
</evidence>
<dbReference type="InterPro" id="IPR055510">
    <property type="entry name" value="DUF7083"/>
</dbReference>
<dbReference type="InterPro" id="IPR050951">
    <property type="entry name" value="Retrovirus_Pol_polyprotein"/>
</dbReference>
<dbReference type="PANTHER" id="PTHR37984">
    <property type="entry name" value="PROTEIN CBG26694"/>
    <property type="match status" value="1"/>
</dbReference>
<dbReference type="Gene3D" id="3.10.10.10">
    <property type="entry name" value="HIV Type 1 Reverse Transcriptase, subunit A, domain 1"/>
    <property type="match status" value="1"/>
</dbReference>
<dbReference type="InterPro" id="IPR043502">
    <property type="entry name" value="DNA/RNA_pol_sf"/>
</dbReference>
<evidence type="ECO:0000256" key="6">
    <source>
        <dbReference type="ARBA" id="ARBA00023268"/>
    </source>
</evidence>
<evidence type="ECO:0000256" key="4">
    <source>
        <dbReference type="ARBA" id="ARBA00022722"/>
    </source>
</evidence>
<protein>
    <recommendedName>
        <fullName evidence="1">RNA-directed DNA polymerase</fullName>
        <ecNumber evidence="1">2.7.7.49</ecNumber>
    </recommendedName>
</protein>
<feature type="region of interest" description="Disordered" evidence="7">
    <location>
        <begin position="263"/>
        <end position="282"/>
    </location>
</feature>
<dbReference type="SUPFAM" id="SSF50630">
    <property type="entry name" value="Acid proteases"/>
    <property type="match status" value="1"/>
</dbReference>
<dbReference type="EC" id="2.7.7.49" evidence="1"/>
<dbReference type="EnsemblMetazoa" id="AALFPA23_006001.R7760">
    <property type="protein sequence ID" value="AALFPA23_006001.P7760"/>
    <property type="gene ID" value="AALFPA23_006001"/>
</dbReference>
<evidence type="ECO:0000259" key="8">
    <source>
        <dbReference type="PROSITE" id="PS50878"/>
    </source>
</evidence>
<accession>A0ABM1Y5U5</accession>
<dbReference type="InterPro" id="IPR043128">
    <property type="entry name" value="Rev_trsase/Diguanyl_cyclase"/>
</dbReference>
<dbReference type="Pfam" id="PF17921">
    <property type="entry name" value="Integrase_H2C2"/>
    <property type="match status" value="1"/>
</dbReference>
<dbReference type="InterPro" id="IPR041588">
    <property type="entry name" value="Integrase_H2C2"/>
</dbReference>
<keyword evidence="5" id="KW-0378">Hydrolase</keyword>
<keyword evidence="11" id="KW-1185">Reference proteome</keyword>
<evidence type="ECO:0000259" key="9">
    <source>
        <dbReference type="PROSITE" id="PS50994"/>
    </source>
</evidence>
<dbReference type="GeneID" id="134284478"/>
<dbReference type="Pfam" id="PF00078">
    <property type="entry name" value="RVT_1"/>
    <property type="match status" value="1"/>
</dbReference>